<feature type="compositionally biased region" description="Basic and acidic residues" evidence="1">
    <location>
        <begin position="116"/>
        <end position="129"/>
    </location>
</feature>
<evidence type="ECO:0000256" key="1">
    <source>
        <dbReference type="SAM" id="MobiDB-lite"/>
    </source>
</evidence>
<dbReference type="PANTHER" id="PTHR36759:SF1">
    <property type="entry name" value="DYNEIN BETA CHAIN, CILIARY PROTEIN"/>
    <property type="match status" value="1"/>
</dbReference>
<feature type="region of interest" description="Disordered" evidence="1">
    <location>
        <begin position="104"/>
        <end position="131"/>
    </location>
</feature>
<evidence type="ECO:0000313" key="2">
    <source>
        <dbReference type="EMBL" id="GAQ87757.1"/>
    </source>
</evidence>
<dbReference type="Proteomes" id="UP000054558">
    <property type="component" value="Unassembled WGS sequence"/>
</dbReference>
<dbReference type="EMBL" id="DF237324">
    <property type="protein sequence ID" value="GAQ87757.1"/>
    <property type="molecule type" value="Genomic_DNA"/>
</dbReference>
<name>A0A1Y1IGA5_KLENI</name>
<keyword evidence="3" id="KW-1185">Reference proteome</keyword>
<sequence length="223" mass="24459">MSCIAAVRRAAAAPLEGHLAALPALFQQHAADQVRTFATGEANSDSQPIPKPRRGSLADVADRPPPPEAKPVIEPGMDPSDWDPSDPKYQRLTKQLVWAVKTRPAPEATESTNVHEPTKALPADRHTDARSGNVYEEDVKVGAGRLNVLHLKEIYLKRFEARSQGNTLEAGELAKEYGIDPGLLEKVFKYTELPIARQDRRGRTVGLSHEEALQLAKEESSMS</sequence>
<organism evidence="2 3">
    <name type="scientific">Klebsormidium nitens</name>
    <name type="common">Green alga</name>
    <name type="synonym">Ulothrix nitens</name>
    <dbReference type="NCBI Taxonomy" id="105231"/>
    <lineage>
        <taxon>Eukaryota</taxon>
        <taxon>Viridiplantae</taxon>
        <taxon>Streptophyta</taxon>
        <taxon>Klebsormidiophyceae</taxon>
        <taxon>Klebsormidiales</taxon>
        <taxon>Klebsormidiaceae</taxon>
        <taxon>Klebsormidium</taxon>
    </lineage>
</organism>
<evidence type="ECO:0000313" key="3">
    <source>
        <dbReference type="Proteomes" id="UP000054558"/>
    </source>
</evidence>
<protein>
    <submittedName>
        <fullName evidence="2">Uncharacterized protein</fullName>
    </submittedName>
</protein>
<dbReference type="PANTHER" id="PTHR36759">
    <property type="entry name" value="DYNEIN BETA CHAIN, CILIARY PROTEIN"/>
    <property type="match status" value="1"/>
</dbReference>
<accession>A0A1Y1IGA5</accession>
<dbReference type="AlphaFoldDB" id="A0A1Y1IGA5"/>
<reference evidence="2 3" key="1">
    <citation type="journal article" date="2014" name="Nat. Commun.">
        <title>Klebsormidium flaccidum genome reveals primary factors for plant terrestrial adaptation.</title>
        <authorList>
            <person name="Hori K."/>
            <person name="Maruyama F."/>
            <person name="Fujisawa T."/>
            <person name="Togashi T."/>
            <person name="Yamamoto N."/>
            <person name="Seo M."/>
            <person name="Sato S."/>
            <person name="Yamada T."/>
            <person name="Mori H."/>
            <person name="Tajima N."/>
            <person name="Moriyama T."/>
            <person name="Ikeuchi M."/>
            <person name="Watanabe M."/>
            <person name="Wada H."/>
            <person name="Kobayashi K."/>
            <person name="Saito M."/>
            <person name="Masuda T."/>
            <person name="Sasaki-Sekimoto Y."/>
            <person name="Mashiguchi K."/>
            <person name="Awai K."/>
            <person name="Shimojima M."/>
            <person name="Masuda S."/>
            <person name="Iwai M."/>
            <person name="Nobusawa T."/>
            <person name="Narise T."/>
            <person name="Kondo S."/>
            <person name="Saito H."/>
            <person name="Sato R."/>
            <person name="Murakawa M."/>
            <person name="Ihara Y."/>
            <person name="Oshima-Yamada Y."/>
            <person name="Ohtaka K."/>
            <person name="Satoh M."/>
            <person name="Sonobe K."/>
            <person name="Ishii M."/>
            <person name="Ohtani R."/>
            <person name="Kanamori-Sato M."/>
            <person name="Honoki R."/>
            <person name="Miyazaki D."/>
            <person name="Mochizuki H."/>
            <person name="Umetsu J."/>
            <person name="Higashi K."/>
            <person name="Shibata D."/>
            <person name="Kamiya Y."/>
            <person name="Sato N."/>
            <person name="Nakamura Y."/>
            <person name="Tabata S."/>
            <person name="Ida S."/>
            <person name="Kurokawa K."/>
            <person name="Ohta H."/>
        </authorList>
    </citation>
    <scope>NUCLEOTIDE SEQUENCE [LARGE SCALE GENOMIC DNA]</scope>
    <source>
        <strain evidence="2 3">NIES-2285</strain>
    </source>
</reference>
<proteinExistence type="predicted"/>
<gene>
    <name evidence="2" type="ORF">KFL_003750070</name>
</gene>
<feature type="region of interest" description="Disordered" evidence="1">
    <location>
        <begin position="39"/>
        <end position="88"/>
    </location>
</feature>
<dbReference type="OMA" id="IVEPMQN"/>